<evidence type="ECO:0000259" key="2">
    <source>
        <dbReference type="Pfam" id="PF14200"/>
    </source>
</evidence>
<dbReference type="InterPro" id="IPR035992">
    <property type="entry name" value="Ricin_B-like_lectins"/>
</dbReference>
<dbReference type="SUPFAM" id="SSF50370">
    <property type="entry name" value="Ricin B-like lectins"/>
    <property type="match status" value="2"/>
</dbReference>
<dbReference type="Gene3D" id="2.80.10.50">
    <property type="match status" value="2"/>
</dbReference>
<evidence type="ECO:0000313" key="4">
    <source>
        <dbReference type="Proteomes" id="UP000663840"/>
    </source>
</evidence>
<evidence type="ECO:0000313" key="3">
    <source>
        <dbReference type="EMBL" id="CAE6434720.1"/>
    </source>
</evidence>
<name>A0A8H3ASJ8_9AGAM</name>
<proteinExistence type="predicted"/>
<accession>A0A8H3ASJ8</accession>
<dbReference type="CDD" id="cd23422">
    <property type="entry name" value="beta-trefoil_Ricin_MPL_CNL"/>
    <property type="match status" value="1"/>
</dbReference>
<reference evidence="3" key="1">
    <citation type="submission" date="2021-01" db="EMBL/GenBank/DDBJ databases">
        <authorList>
            <person name="Kaushik A."/>
        </authorList>
    </citation>
    <scope>NUCLEOTIDE SEQUENCE</scope>
    <source>
        <strain evidence="3">AG1-1A</strain>
    </source>
</reference>
<dbReference type="Proteomes" id="UP000663840">
    <property type="component" value="Unassembled WGS sequence"/>
</dbReference>
<comment type="caution">
    <text evidence="3">The sequence shown here is derived from an EMBL/GenBank/DDBJ whole genome shotgun (WGS) entry which is preliminary data.</text>
</comment>
<protein>
    <recommendedName>
        <fullName evidence="2">Ricin B lectin domain-containing protein</fullName>
    </recommendedName>
</protein>
<sequence>MVTPGTYRIRNVQSRTILDLGKVEWVNVIGWEQNGRDNQLWYVQREGGKFFLKNCAAGNYASVYNHHKGTRVHGCGNPLPWELIDSGHGYFIGTPGKNRVMELNQGLKINGTQVFVRERTGGEHQKWYFEKINDDPGPRAACHSQPQHEHLPQNQPFHGYQPQPQEQYIPPPQTSQPPSQAQAPQQNPNTVNPGTYMIRNVLTGTVLDRWGDAGNTHGAPVGCRYNGGINQQVRALDTKKTAILTAMVQQWILSSTNNGQSVSICSQRDNGYASLSELGSLKISLNAEDFTLVYSNNGYYISPSLRPTHALELPTNTGQVTLKLKTSDPSQKWRFESCMF</sequence>
<feature type="region of interest" description="Disordered" evidence="1">
    <location>
        <begin position="131"/>
        <end position="195"/>
    </location>
</feature>
<dbReference type="Pfam" id="PF14200">
    <property type="entry name" value="RicinB_lectin_2"/>
    <property type="match status" value="1"/>
</dbReference>
<dbReference type="AlphaFoldDB" id="A0A8H3ASJ8"/>
<gene>
    <name evidence="3" type="ORF">RDB_LOCUS70003</name>
</gene>
<evidence type="ECO:0000256" key="1">
    <source>
        <dbReference type="SAM" id="MobiDB-lite"/>
    </source>
</evidence>
<dbReference type="PROSITE" id="PS50231">
    <property type="entry name" value="RICIN_B_LECTIN"/>
    <property type="match status" value="1"/>
</dbReference>
<organism evidence="3 4">
    <name type="scientific">Rhizoctonia solani</name>
    <dbReference type="NCBI Taxonomy" id="456999"/>
    <lineage>
        <taxon>Eukaryota</taxon>
        <taxon>Fungi</taxon>
        <taxon>Dikarya</taxon>
        <taxon>Basidiomycota</taxon>
        <taxon>Agaricomycotina</taxon>
        <taxon>Agaricomycetes</taxon>
        <taxon>Cantharellales</taxon>
        <taxon>Ceratobasidiaceae</taxon>
        <taxon>Rhizoctonia</taxon>
    </lineage>
</organism>
<dbReference type="EMBL" id="CAJMWR010001809">
    <property type="protein sequence ID" value="CAE6434720.1"/>
    <property type="molecule type" value="Genomic_DNA"/>
</dbReference>
<feature type="compositionally biased region" description="Low complexity" evidence="1">
    <location>
        <begin position="176"/>
        <end position="190"/>
    </location>
</feature>
<dbReference type="InterPro" id="IPR000772">
    <property type="entry name" value="Ricin_B_lectin"/>
</dbReference>
<feature type="domain" description="Ricin B lectin" evidence="2">
    <location>
        <begin position="3"/>
        <end position="73"/>
    </location>
</feature>